<evidence type="ECO:0000256" key="3">
    <source>
        <dbReference type="ARBA" id="ARBA00022525"/>
    </source>
</evidence>
<feature type="domain" description="Peptidase S8/S53" evidence="9">
    <location>
        <begin position="183"/>
        <end position="430"/>
    </location>
</feature>
<dbReference type="Pfam" id="PF00082">
    <property type="entry name" value="Peptidase_S8"/>
    <property type="match status" value="1"/>
</dbReference>
<evidence type="ECO:0000256" key="1">
    <source>
        <dbReference type="ARBA" id="ARBA00004613"/>
    </source>
</evidence>
<gene>
    <name evidence="10" type="primary">sptA</name>
</gene>
<evidence type="ECO:0000259" key="9">
    <source>
        <dbReference type="Pfam" id="PF00082"/>
    </source>
</evidence>
<comment type="subcellular location">
    <subcellularLocation>
        <location evidence="1">Secreted</location>
    </subcellularLocation>
</comment>
<feature type="compositionally biased region" description="Acidic residues" evidence="8">
    <location>
        <begin position="450"/>
        <end position="461"/>
    </location>
</feature>
<dbReference type="Gene3D" id="2.60.120.380">
    <property type="match status" value="1"/>
</dbReference>
<feature type="region of interest" description="Disordered" evidence="8">
    <location>
        <begin position="422"/>
        <end position="477"/>
    </location>
</feature>
<evidence type="ECO:0000256" key="5">
    <source>
        <dbReference type="ARBA" id="ARBA00022801"/>
    </source>
</evidence>
<keyword evidence="5 7" id="KW-0378">Hydrolase</keyword>
<protein>
    <submittedName>
        <fullName evidence="10">SptA</fullName>
    </submittedName>
</protein>
<accession>A1X2U4</accession>
<evidence type="ECO:0000256" key="4">
    <source>
        <dbReference type="ARBA" id="ARBA00022670"/>
    </source>
</evidence>
<evidence type="ECO:0000313" key="10">
    <source>
        <dbReference type="EMBL" id="ABA19040.1"/>
    </source>
</evidence>
<organism evidence="10">
    <name type="scientific">Halobacterium salinarum</name>
    <name type="common">Halobacterium halobium</name>
    <dbReference type="NCBI Taxonomy" id="2242"/>
    <lineage>
        <taxon>Archaea</taxon>
        <taxon>Methanobacteriati</taxon>
        <taxon>Methanobacteriota</taxon>
        <taxon>Stenosarchaea group</taxon>
        <taxon>Halobacteria</taxon>
        <taxon>Halobacteriales</taxon>
        <taxon>Halobacteriaceae</taxon>
        <taxon>Halobacterium</taxon>
    </lineage>
</organism>
<dbReference type="PANTHER" id="PTHR43399:SF4">
    <property type="entry name" value="CELL WALL-ASSOCIATED PROTEASE"/>
    <property type="match status" value="1"/>
</dbReference>
<sequence>MFRKNLIACWNYFGCVMSGDNNQHMDRRSLLQTVGAFGALVGLGGITSATPGREPGPKKDELIVGVDPDVSNIEAAVEPKIPSNANIVHTNETLGYAAVEIADQASIQAKESVKRSVLDADEVTYSEDNVTYEAIEAEPQELGSDGETATPNYTPNDPDLGRQYAPQQVNAPEAWDTTLGDPDVTISIVDQGVQYDHPDLAENMDDSVSNGGSDFVDDNGDPYPVDASENHGTHVAGIAAGGTDNGTGHAGISNCSLLSARALGGGGGGSLSDIADAIQWSADQGADIINMSLGGGGATQLMREACEYAASQGTLVVAAAGNDYGSSVSYPAAYDTVLAVSSLDEGETLSAFSNVGPEIELAAPGGNVLSSVPWGDYETLSGTSMASPVVAGVAGLTLSAWPDLSNDQLRDHLKQTAVDVGLSADEQGSGRVDAGNAVTTEPGTSPDPNPDPDPEPGECGDEVNTTNADGELSGGWGGNPSDAYIYQLKTADPCSATVSLEGPAGADFDLYLTLDGRTPSMYDYDERSTDQGASETIELDLTGDEELGVLVSRYSGSGSYSLTIDERGR</sequence>
<keyword evidence="4 7" id="KW-0645">Protease</keyword>
<keyword evidence="3" id="KW-0964">Secreted</keyword>
<dbReference type="InterPro" id="IPR015500">
    <property type="entry name" value="Peptidase_S8_subtilisin-rel"/>
</dbReference>
<dbReference type="PROSITE" id="PS51892">
    <property type="entry name" value="SUBTILASE"/>
    <property type="match status" value="1"/>
</dbReference>
<dbReference type="PRINTS" id="PR00723">
    <property type="entry name" value="SUBTILISIN"/>
</dbReference>
<dbReference type="Gene3D" id="3.40.50.200">
    <property type="entry name" value="Peptidase S8/S53 domain"/>
    <property type="match status" value="1"/>
</dbReference>
<feature type="active site" description="Charge relay system" evidence="7">
    <location>
        <position position="190"/>
    </location>
</feature>
<name>A1X2U4_HALSI</name>
<dbReference type="InterPro" id="IPR022398">
    <property type="entry name" value="Peptidase_S8_His-AS"/>
</dbReference>
<dbReference type="CDD" id="cd07484">
    <property type="entry name" value="Peptidases_S8_Thermitase_like"/>
    <property type="match status" value="1"/>
</dbReference>
<keyword evidence="6 7" id="KW-0720">Serine protease</keyword>
<feature type="region of interest" description="Disordered" evidence="8">
    <location>
        <begin position="137"/>
        <end position="160"/>
    </location>
</feature>
<dbReference type="InterPro" id="IPR051048">
    <property type="entry name" value="Peptidase_S8/S53_subtilisin"/>
</dbReference>
<dbReference type="InterPro" id="IPR000209">
    <property type="entry name" value="Peptidase_S8/S53_dom"/>
</dbReference>
<dbReference type="InterPro" id="IPR034084">
    <property type="entry name" value="Thermitase-like_dom"/>
</dbReference>
<dbReference type="InterPro" id="IPR023828">
    <property type="entry name" value="Peptidase_S8_Ser-AS"/>
</dbReference>
<evidence type="ECO:0000256" key="2">
    <source>
        <dbReference type="ARBA" id="ARBA00011073"/>
    </source>
</evidence>
<dbReference type="AlphaFoldDB" id="A1X2U4"/>
<dbReference type="EMBL" id="DQ137267">
    <property type="protein sequence ID" value="ABA19040.1"/>
    <property type="molecule type" value="Genomic_DNA"/>
</dbReference>
<proteinExistence type="inferred from homology"/>
<evidence type="ECO:0000256" key="6">
    <source>
        <dbReference type="ARBA" id="ARBA00022825"/>
    </source>
</evidence>
<dbReference type="PANTHER" id="PTHR43399">
    <property type="entry name" value="SUBTILISIN-RELATED"/>
    <property type="match status" value="1"/>
</dbReference>
<dbReference type="PROSITE" id="PS00138">
    <property type="entry name" value="SUBTILASE_SER"/>
    <property type="match status" value="1"/>
</dbReference>
<feature type="active site" description="Charge relay system" evidence="7">
    <location>
        <position position="231"/>
    </location>
</feature>
<dbReference type="GO" id="GO:0005576">
    <property type="term" value="C:extracellular region"/>
    <property type="evidence" value="ECO:0007669"/>
    <property type="project" value="UniProtKB-SubCell"/>
</dbReference>
<feature type="active site" description="Charge relay system" evidence="7">
    <location>
        <position position="384"/>
    </location>
</feature>
<dbReference type="PROSITE" id="PS00137">
    <property type="entry name" value="SUBTILASE_HIS"/>
    <property type="match status" value="1"/>
</dbReference>
<dbReference type="GO" id="GO:0006508">
    <property type="term" value="P:proteolysis"/>
    <property type="evidence" value="ECO:0007669"/>
    <property type="project" value="UniProtKB-KW"/>
</dbReference>
<dbReference type="GO" id="GO:0004252">
    <property type="term" value="F:serine-type endopeptidase activity"/>
    <property type="evidence" value="ECO:0007669"/>
    <property type="project" value="UniProtKB-UniRule"/>
</dbReference>
<evidence type="ECO:0000256" key="7">
    <source>
        <dbReference type="PROSITE-ProRule" id="PRU01240"/>
    </source>
</evidence>
<dbReference type="InterPro" id="IPR036852">
    <property type="entry name" value="Peptidase_S8/S53_dom_sf"/>
</dbReference>
<dbReference type="MEROPS" id="S08.102"/>
<comment type="similarity">
    <text evidence="2 7">Belongs to the peptidase S8 family.</text>
</comment>
<evidence type="ECO:0000256" key="8">
    <source>
        <dbReference type="SAM" id="MobiDB-lite"/>
    </source>
</evidence>
<dbReference type="SUPFAM" id="SSF52743">
    <property type="entry name" value="Subtilisin-like"/>
    <property type="match status" value="1"/>
</dbReference>
<reference evidence="10" key="1">
    <citation type="submission" date="2005-07" db="EMBL/GenBank/DDBJ databases">
        <title>The two tandem duplicated genes cloning and expression.</title>
        <authorList>
            <person name="Shi W."/>
            <person name="Tang B."/>
            <person name="Shen P."/>
        </authorList>
    </citation>
    <scope>NUCLEOTIDE SEQUENCE</scope>
    <source>
        <strain evidence="10">J7 and R1 fusant</strain>
    </source>
</reference>